<sequence>MGLVHAYFRKVHCLFSKAKQISGSPLYGTFNYVTDFWSYVTNWDNLRFYRPGSFSLLTMTGFHQE</sequence>
<accession>A0A2D0NB58</accession>
<gene>
    <name evidence="1" type="ORF">CRP01_14710</name>
</gene>
<protein>
    <submittedName>
        <fullName evidence="1">Uncharacterized protein</fullName>
    </submittedName>
</protein>
<evidence type="ECO:0000313" key="1">
    <source>
        <dbReference type="EMBL" id="PHN05725.1"/>
    </source>
</evidence>
<organism evidence="1 2">
    <name type="scientific">Flavilitoribacter nigricans (strain ATCC 23147 / DSM 23189 / NBRC 102662 / NCIMB 1420 / SS-2)</name>
    <name type="common">Lewinella nigricans</name>
    <dbReference type="NCBI Taxonomy" id="1122177"/>
    <lineage>
        <taxon>Bacteria</taxon>
        <taxon>Pseudomonadati</taxon>
        <taxon>Bacteroidota</taxon>
        <taxon>Saprospiria</taxon>
        <taxon>Saprospirales</taxon>
        <taxon>Lewinellaceae</taxon>
        <taxon>Flavilitoribacter</taxon>
    </lineage>
</organism>
<reference evidence="1 2" key="1">
    <citation type="submission" date="2017-10" db="EMBL/GenBank/DDBJ databases">
        <title>The draft genome sequence of Lewinella nigricans NBRC 102662.</title>
        <authorList>
            <person name="Wang K."/>
        </authorList>
    </citation>
    <scope>NUCLEOTIDE SEQUENCE [LARGE SCALE GENOMIC DNA]</scope>
    <source>
        <strain evidence="1 2">NBRC 102662</strain>
    </source>
</reference>
<dbReference type="Proteomes" id="UP000223913">
    <property type="component" value="Unassembled WGS sequence"/>
</dbReference>
<keyword evidence="2" id="KW-1185">Reference proteome</keyword>
<name>A0A2D0NB58_FLAN2</name>
<dbReference type="EMBL" id="PDUD01000020">
    <property type="protein sequence ID" value="PHN05725.1"/>
    <property type="molecule type" value="Genomic_DNA"/>
</dbReference>
<proteinExistence type="predicted"/>
<dbReference type="AlphaFoldDB" id="A0A2D0NB58"/>
<comment type="caution">
    <text evidence="1">The sequence shown here is derived from an EMBL/GenBank/DDBJ whole genome shotgun (WGS) entry which is preliminary data.</text>
</comment>
<evidence type="ECO:0000313" key="2">
    <source>
        <dbReference type="Proteomes" id="UP000223913"/>
    </source>
</evidence>